<dbReference type="PANTHER" id="PTHR11825">
    <property type="entry name" value="SUBGROUP IIII AMINOTRANSFERASE"/>
    <property type="match status" value="1"/>
</dbReference>
<dbReference type="Gene3D" id="3.30.470.10">
    <property type="match status" value="1"/>
</dbReference>
<keyword evidence="10" id="KW-0663">Pyridoxal phosphate</keyword>
<comment type="pathway">
    <text evidence="4">Amino-acid biosynthesis; L-leucine biosynthesis; L-leucine from 3-methyl-2-oxobutanoate: step 4/4.</text>
</comment>
<dbReference type="NCBIfam" id="NF009897">
    <property type="entry name" value="PRK13357.1"/>
    <property type="match status" value="1"/>
</dbReference>
<evidence type="ECO:0000256" key="7">
    <source>
        <dbReference type="ARBA" id="ARBA00022576"/>
    </source>
</evidence>
<keyword evidence="11" id="KW-0100">Branched-chain amino acid biosynthesis</keyword>
<dbReference type="InterPro" id="IPR036038">
    <property type="entry name" value="Aminotransferase-like"/>
</dbReference>
<keyword evidence="7 16" id="KW-0032">Aminotransferase</keyword>
<dbReference type="PANTHER" id="PTHR11825:SF44">
    <property type="entry name" value="BRANCHED-CHAIN-AMINO-ACID AMINOTRANSFERASE"/>
    <property type="match status" value="1"/>
</dbReference>
<dbReference type="Proteomes" id="UP000019277">
    <property type="component" value="Unassembled WGS sequence"/>
</dbReference>
<accession>W7IVB1</accession>
<dbReference type="GO" id="GO:0052655">
    <property type="term" value="F:L-valine-2-oxoglutarate transaminase activity"/>
    <property type="evidence" value="ECO:0007669"/>
    <property type="project" value="RHEA"/>
</dbReference>
<dbReference type="GO" id="GO:0009097">
    <property type="term" value="P:isoleucine biosynthetic process"/>
    <property type="evidence" value="ECO:0007669"/>
    <property type="project" value="UniProtKB-UniPathway"/>
</dbReference>
<protein>
    <recommendedName>
        <fullName evidence="6">branched-chain-amino-acid transaminase</fullName>
        <ecNumber evidence="6">2.6.1.42</ecNumber>
    </recommendedName>
</protein>
<dbReference type="RefSeq" id="WP_035285632.1">
    <property type="nucleotide sequence ID" value="NZ_AYXG01000165.1"/>
</dbReference>
<dbReference type="AlphaFoldDB" id="W7IVB1"/>
<dbReference type="InterPro" id="IPR043132">
    <property type="entry name" value="BCAT-like_C"/>
</dbReference>
<name>W7IVB1_9PSEU</name>
<dbReference type="EC" id="2.6.1.42" evidence="6"/>
<sequence length="360" mass="38625">MTAVFPLHRTTRPTPAPDRDAILADPGFGTHFTDHMASATWTPDAGWHGHRIGPVTPYTLHPGAAVLHYAQEVFEGLKAYRHADGSVWLFRPEINAARFARSARRLSLPEVSEAEFLASVEELVRADEAWVPAFGGEQSLYLRPFMFASETFLGVRPAHRVEYSVIACPAGMYFSSGSGVTLWISTTFTRAAAGGTGEAKCGGNYAASLAAQTEAHEHGCDQVLYVDGVEHEWLEESGTMNVCLVTSDGELVTPPLGTILEGVTRDSVLALAGEHGLTAVQRPVSVTELRERCADGSVTEVFAAGTAAVITPIVGFKGADLDVRVGGGAPGKTTLALREHILDLQYGRVADTRGWLRRVV</sequence>
<evidence type="ECO:0000256" key="3">
    <source>
        <dbReference type="ARBA" id="ARBA00004931"/>
    </source>
</evidence>
<dbReference type="NCBIfam" id="TIGR01123">
    <property type="entry name" value="ilvE_II"/>
    <property type="match status" value="1"/>
</dbReference>
<keyword evidence="8" id="KW-0028">Amino-acid biosynthesis</keyword>
<evidence type="ECO:0000256" key="6">
    <source>
        <dbReference type="ARBA" id="ARBA00013053"/>
    </source>
</evidence>
<dbReference type="PIRSF" id="PIRSF006468">
    <property type="entry name" value="BCAT1"/>
    <property type="match status" value="1"/>
</dbReference>
<dbReference type="InterPro" id="IPR005786">
    <property type="entry name" value="B_amino_transII"/>
</dbReference>
<dbReference type="OrthoDB" id="9804984at2"/>
<comment type="similarity">
    <text evidence="5">Belongs to the class-IV pyridoxal-phosphate-dependent aminotransferase family.</text>
</comment>
<comment type="cofactor">
    <cofactor evidence="1">
        <name>pyridoxal 5'-phosphate</name>
        <dbReference type="ChEBI" id="CHEBI:597326"/>
    </cofactor>
</comment>
<comment type="catalytic activity">
    <reaction evidence="12">
        <text>L-valine + 2-oxoglutarate = 3-methyl-2-oxobutanoate + L-glutamate</text>
        <dbReference type="Rhea" id="RHEA:24813"/>
        <dbReference type="ChEBI" id="CHEBI:11851"/>
        <dbReference type="ChEBI" id="CHEBI:16810"/>
        <dbReference type="ChEBI" id="CHEBI:29985"/>
        <dbReference type="ChEBI" id="CHEBI:57762"/>
        <dbReference type="EC" id="2.6.1.42"/>
    </reaction>
</comment>
<comment type="catalytic activity">
    <reaction evidence="14">
        <text>L-leucine + 2-oxoglutarate = 4-methyl-2-oxopentanoate + L-glutamate</text>
        <dbReference type="Rhea" id="RHEA:18321"/>
        <dbReference type="ChEBI" id="CHEBI:16810"/>
        <dbReference type="ChEBI" id="CHEBI:17865"/>
        <dbReference type="ChEBI" id="CHEBI:29985"/>
        <dbReference type="ChEBI" id="CHEBI:57427"/>
        <dbReference type="EC" id="2.6.1.42"/>
    </reaction>
</comment>
<evidence type="ECO:0000256" key="5">
    <source>
        <dbReference type="ARBA" id="ARBA00009320"/>
    </source>
</evidence>
<feature type="modified residue" description="N6-(pyridoxal phosphate)lysine" evidence="15">
    <location>
        <position position="200"/>
    </location>
</feature>
<evidence type="ECO:0000256" key="2">
    <source>
        <dbReference type="ARBA" id="ARBA00004824"/>
    </source>
</evidence>
<dbReference type="UniPathway" id="UPA00047">
    <property type="reaction ID" value="UER00058"/>
</dbReference>
<dbReference type="PATRIC" id="fig|909613.9.peg.4446"/>
<comment type="pathway">
    <text evidence="2">Amino-acid biosynthesis; L-isoleucine biosynthesis; L-isoleucine from 2-oxobutanoate: step 4/4.</text>
</comment>
<dbReference type="SUPFAM" id="SSF56752">
    <property type="entry name" value="D-aminoacid aminotransferase-like PLP-dependent enzymes"/>
    <property type="match status" value="1"/>
</dbReference>
<evidence type="ECO:0000256" key="15">
    <source>
        <dbReference type="PIRSR" id="PIRSR006468-1"/>
    </source>
</evidence>
<evidence type="ECO:0000256" key="11">
    <source>
        <dbReference type="ARBA" id="ARBA00023304"/>
    </source>
</evidence>
<dbReference type="GO" id="GO:0009098">
    <property type="term" value="P:L-leucine biosynthetic process"/>
    <property type="evidence" value="ECO:0007669"/>
    <property type="project" value="UniProtKB-UniPathway"/>
</dbReference>
<dbReference type="Gene3D" id="3.20.10.10">
    <property type="entry name" value="D-amino Acid Aminotransferase, subunit A, domain 2"/>
    <property type="match status" value="1"/>
</dbReference>
<comment type="pathway">
    <text evidence="3">Amino-acid biosynthesis; L-valine biosynthesis; L-valine from pyruvate: step 4/4.</text>
</comment>
<dbReference type="UniPathway" id="UPA00049">
    <property type="reaction ID" value="UER00062"/>
</dbReference>
<keyword evidence="9 16" id="KW-0808">Transferase</keyword>
<dbReference type="GO" id="GO:0052656">
    <property type="term" value="F:L-isoleucine-2-oxoglutarate transaminase activity"/>
    <property type="evidence" value="ECO:0007669"/>
    <property type="project" value="RHEA"/>
</dbReference>
<dbReference type="STRING" id="909613.UO65_4444"/>
<dbReference type="EMBL" id="AYXG01000165">
    <property type="protein sequence ID" value="EWC60336.1"/>
    <property type="molecule type" value="Genomic_DNA"/>
</dbReference>
<evidence type="ECO:0000256" key="13">
    <source>
        <dbReference type="ARBA" id="ARBA00048798"/>
    </source>
</evidence>
<dbReference type="GO" id="GO:0052654">
    <property type="term" value="F:L-leucine-2-oxoglutarate transaminase activity"/>
    <property type="evidence" value="ECO:0007669"/>
    <property type="project" value="RHEA"/>
</dbReference>
<dbReference type="Pfam" id="PF01063">
    <property type="entry name" value="Aminotran_4"/>
    <property type="match status" value="1"/>
</dbReference>
<keyword evidence="17" id="KW-1185">Reference proteome</keyword>
<dbReference type="GO" id="GO:0009099">
    <property type="term" value="P:L-valine biosynthetic process"/>
    <property type="evidence" value="ECO:0007669"/>
    <property type="project" value="UniProtKB-UniPathway"/>
</dbReference>
<evidence type="ECO:0000256" key="8">
    <source>
        <dbReference type="ARBA" id="ARBA00022605"/>
    </source>
</evidence>
<evidence type="ECO:0000256" key="1">
    <source>
        <dbReference type="ARBA" id="ARBA00001933"/>
    </source>
</evidence>
<evidence type="ECO:0000256" key="10">
    <source>
        <dbReference type="ARBA" id="ARBA00022898"/>
    </source>
</evidence>
<reference evidence="16 17" key="1">
    <citation type="journal article" date="2014" name="Genome Announc.">
        <title>Draft Genome Sequence of the Antitrypanosomally Active Sponge-Associated Bacterium Actinokineospora sp. Strain EG49.</title>
        <authorList>
            <person name="Harjes J."/>
            <person name="Ryu T."/>
            <person name="Abdelmohsen U.R."/>
            <person name="Moitinho-Silva L."/>
            <person name="Horn H."/>
            <person name="Ravasi T."/>
            <person name="Hentschel U."/>
        </authorList>
    </citation>
    <scope>NUCLEOTIDE SEQUENCE [LARGE SCALE GENOMIC DNA]</scope>
    <source>
        <strain evidence="16 17">EG49</strain>
    </source>
</reference>
<dbReference type="InterPro" id="IPR033939">
    <property type="entry name" value="BCAT_family"/>
</dbReference>
<dbReference type="InterPro" id="IPR001544">
    <property type="entry name" value="Aminotrans_IV"/>
</dbReference>
<dbReference type="InterPro" id="IPR043131">
    <property type="entry name" value="BCAT-like_N"/>
</dbReference>
<evidence type="ECO:0000256" key="9">
    <source>
        <dbReference type="ARBA" id="ARBA00022679"/>
    </source>
</evidence>
<evidence type="ECO:0000256" key="14">
    <source>
        <dbReference type="ARBA" id="ARBA00049229"/>
    </source>
</evidence>
<dbReference type="CDD" id="cd01557">
    <property type="entry name" value="BCAT_beta_family"/>
    <property type="match status" value="1"/>
</dbReference>
<proteinExistence type="inferred from homology"/>
<evidence type="ECO:0000313" key="17">
    <source>
        <dbReference type="Proteomes" id="UP000019277"/>
    </source>
</evidence>
<comment type="caution">
    <text evidence="16">The sequence shown here is derived from an EMBL/GenBank/DDBJ whole genome shotgun (WGS) entry which is preliminary data.</text>
</comment>
<evidence type="ECO:0000256" key="12">
    <source>
        <dbReference type="ARBA" id="ARBA00048212"/>
    </source>
</evidence>
<comment type="catalytic activity">
    <reaction evidence="13">
        <text>L-isoleucine + 2-oxoglutarate = (S)-3-methyl-2-oxopentanoate + L-glutamate</text>
        <dbReference type="Rhea" id="RHEA:24801"/>
        <dbReference type="ChEBI" id="CHEBI:16810"/>
        <dbReference type="ChEBI" id="CHEBI:29985"/>
        <dbReference type="ChEBI" id="CHEBI:35146"/>
        <dbReference type="ChEBI" id="CHEBI:58045"/>
        <dbReference type="EC" id="2.6.1.42"/>
    </reaction>
</comment>
<organism evidence="16 17">
    <name type="scientific">Actinokineospora spheciospongiae</name>
    <dbReference type="NCBI Taxonomy" id="909613"/>
    <lineage>
        <taxon>Bacteria</taxon>
        <taxon>Bacillati</taxon>
        <taxon>Actinomycetota</taxon>
        <taxon>Actinomycetes</taxon>
        <taxon>Pseudonocardiales</taxon>
        <taxon>Pseudonocardiaceae</taxon>
        <taxon>Actinokineospora</taxon>
    </lineage>
</organism>
<evidence type="ECO:0000313" key="16">
    <source>
        <dbReference type="EMBL" id="EWC60336.1"/>
    </source>
</evidence>
<dbReference type="eggNOG" id="COG0115">
    <property type="taxonomic scope" value="Bacteria"/>
</dbReference>
<dbReference type="UniPathway" id="UPA00048">
    <property type="reaction ID" value="UER00073"/>
</dbReference>
<evidence type="ECO:0000256" key="4">
    <source>
        <dbReference type="ARBA" id="ARBA00005072"/>
    </source>
</evidence>
<gene>
    <name evidence="16" type="ORF">UO65_4444</name>
</gene>